<accession>A0A8T4C602</accession>
<protein>
    <submittedName>
        <fullName evidence="2">Class I SAM-dependent methyltransferase</fullName>
    </submittedName>
</protein>
<keyword evidence="2" id="KW-0489">Methyltransferase</keyword>
<dbReference type="GO" id="GO:0008757">
    <property type="term" value="F:S-adenosylmethionine-dependent methyltransferase activity"/>
    <property type="evidence" value="ECO:0007669"/>
    <property type="project" value="InterPro"/>
</dbReference>
<sequence length="214" mass="23990">MTGSVHDYVEKYSLGVILRDNTLSEYNTFLKNLGEHTSLEKIAAEYVKRKGSCRILDIGCGNGQALHELKQHVSTLVHAIGIDLLPLHDARVLDEFIQGNVHDVPLPSECDIIVSFRALHEIGSLEQLLPRVTNALGKGGRAYLWIRFRKIVEGKIVFEGEMNEHEEKYLQTMASQRELGNCRVLVESVPLPIPGQAHHKPAYAAGYIIVMLRQ</sequence>
<dbReference type="CDD" id="cd02440">
    <property type="entry name" value="AdoMet_MTases"/>
    <property type="match status" value="1"/>
</dbReference>
<dbReference type="GO" id="GO:0032259">
    <property type="term" value="P:methylation"/>
    <property type="evidence" value="ECO:0007669"/>
    <property type="project" value="UniProtKB-KW"/>
</dbReference>
<gene>
    <name evidence="2" type="ORF">FJY86_01045</name>
</gene>
<dbReference type="SUPFAM" id="SSF53335">
    <property type="entry name" value="S-adenosyl-L-methionine-dependent methyltransferases"/>
    <property type="match status" value="1"/>
</dbReference>
<dbReference type="AlphaFoldDB" id="A0A8T4C602"/>
<keyword evidence="2" id="KW-0808">Transferase</keyword>
<name>A0A8T4C602_9ARCH</name>
<feature type="domain" description="Methyltransferase type 11" evidence="1">
    <location>
        <begin position="56"/>
        <end position="143"/>
    </location>
</feature>
<comment type="caution">
    <text evidence="2">The sequence shown here is derived from an EMBL/GenBank/DDBJ whole genome shotgun (WGS) entry which is preliminary data.</text>
</comment>
<evidence type="ECO:0000313" key="2">
    <source>
        <dbReference type="EMBL" id="MBM3281913.1"/>
    </source>
</evidence>
<dbReference type="InterPro" id="IPR013216">
    <property type="entry name" value="Methyltransf_11"/>
</dbReference>
<dbReference type="Pfam" id="PF08241">
    <property type="entry name" value="Methyltransf_11"/>
    <property type="match status" value="1"/>
</dbReference>
<organism evidence="2 3">
    <name type="scientific">Candidatus Iainarchaeum sp</name>
    <dbReference type="NCBI Taxonomy" id="3101447"/>
    <lineage>
        <taxon>Archaea</taxon>
        <taxon>Candidatus Iainarchaeota</taxon>
        <taxon>Candidatus Iainarchaeia</taxon>
        <taxon>Candidatus Iainarchaeales</taxon>
        <taxon>Candidatus Iainarchaeaceae</taxon>
        <taxon>Candidatus Iainarchaeum</taxon>
    </lineage>
</organism>
<evidence type="ECO:0000259" key="1">
    <source>
        <dbReference type="Pfam" id="PF08241"/>
    </source>
</evidence>
<dbReference type="Gene3D" id="3.40.50.150">
    <property type="entry name" value="Vaccinia Virus protein VP39"/>
    <property type="match status" value="1"/>
</dbReference>
<dbReference type="InterPro" id="IPR029063">
    <property type="entry name" value="SAM-dependent_MTases_sf"/>
</dbReference>
<dbReference type="EMBL" id="VGJJ01000004">
    <property type="protein sequence ID" value="MBM3281913.1"/>
    <property type="molecule type" value="Genomic_DNA"/>
</dbReference>
<evidence type="ECO:0000313" key="3">
    <source>
        <dbReference type="Proteomes" id="UP000774699"/>
    </source>
</evidence>
<dbReference type="Proteomes" id="UP000774699">
    <property type="component" value="Unassembled WGS sequence"/>
</dbReference>
<proteinExistence type="predicted"/>
<reference evidence="2" key="1">
    <citation type="submission" date="2019-03" db="EMBL/GenBank/DDBJ databases">
        <title>Lake Tanganyika Metagenome-Assembled Genomes (MAGs).</title>
        <authorList>
            <person name="Tran P."/>
        </authorList>
    </citation>
    <scope>NUCLEOTIDE SEQUENCE</scope>
    <source>
        <strain evidence="2">M_DeepCast_50m_m2_156</strain>
    </source>
</reference>